<sequence length="80" mass="9162">MTEKIAIYHGSLSDVGIDGQITIVYRADEEKSKTYYTVVFPDQSISSLVLNPDTLRWEEDGEETRLAEKCGKIIEEYIEM</sequence>
<organism evidence="1 2">
    <name type="scientific">Niabella yanshanensis</name>
    <dbReference type="NCBI Taxonomy" id="577386"/>
    <lineage>
        <taxon>Bacteria</taxon>
        <taxon>Pseudomonadati</taxon>
        <taxon>Bacteroidota</taxon>
        <taxon>Chitinophagia</taxon>
        <taxon>Chitinophagales</taxon>
        <taxon>Chitinophagaceae</taxon>
        <taxon>Niabella</taxon>
    </lineage>
</organism>
<accession>A0ABZ0W6S3</accession>
<proteinExistence type="predicted"/>
<name>A0ABZ0W6S3_9BACT</name>
<protein>
    <recommendedName>
        <fullName evidence="3">Phage protein</fullName>
    </recommendedName>
</protein>
<gene>
    <name evidence="1" type="ORF">U0035_21185</name>
</gene>
<keyword evidence="2" id="KW-1185">Reference proteome</keyword>
<dbReference type="EMBL" id="CP139960">
    <property type="protein sequence ID" value="WQD38187.1"/>
    <property type="molecule type" value="Genomic_DNA"/>
</dbReference>
<dbReference type="RefSeq" id="WP_114790926.1">
    <property type="nucleotide sequence ID" value="NZ_CP139960.1"/>
</dbReference>
<dbReference type="Proteomes" id="UP001325680">
    <property type="component" value="Chromosome"/>
</dbReference>
<evidence type="ECO:0008006" key="3">
    <source>
        <dbReference type="Google" id="ProtNLM"/>
    </source>
</evidence>
<reference evidence="1 2" key="1">
    <citation type="submission" date="2023-12" db="EMBL/GenBank/DDBJ databases">
        <title>Genome sequencing and assembly of bacterial species from a model synthetic community.</title>
        <authorList>
            <person name="Hogle S.L."/>
        </authorList>
    </citation>
    <scope>NUCLEOTIDE SEQUENCE [LARGE SCALE GENOMIC DNA]</scope>
    <source>
        <strain evidence="1 2">HAMBI_3031</strain>
    </source>
</reference>
<evidence type="ECO:0000313" key="2">
    <source>
        <dbReference type="Proteomes" id="UP001325680"/>
    </source>
</evidence>
<evidence type="ECO:0000313" key="1">
    <source>
        <dbReference type="EMBL" id="WQD38187.1"/>
    </source>
</evidence>